<keyword evidence="1" id="KW-0804">Transcription</keyword>
<evidence type="ECO:0000313" key="2">
    <source>
        <dbReference type="EMBL" id="KAK1305317.1"/>
    </source>
</evidence>
<dbReference type="InterPro" id="IPR039605">
    <property type="entry name" value="AHL"/>
</dbReference>
<comment type="domain">
    <text evidence="1">The PPC domain mediates interactions between AHL proteins.</text>
</comment>
<comment type="function">
    <text evidence="1">Transcription factor that specifically binds AT-rich DNA sequences related to the nuclear matrix attachment regions (MARs).</text>
</comment>
<evidence type="ECO:0000256" key="1">
    <source>
        <dbReference type="RuleBase" id="RU367031"/>
    </source>
</evidence>
<keyword evidence="1" id="KW-0805">Transcription regulation</keyword>
<dbReference type="PANTHER" id="PTHR31500:SF57">
    <property type="entry name" value="AT-HOOK MOTIF NUCLEAR-LOCALIZED PROTEIN 10"/>
    <property type="match status" value="1"/>
</dbReference>
<dbReference type="AlphaFoldDB" id="A0AAV9DZ55"/>
<comment type="caution">
    <text evidence="2">The sequence shown here is derived from an EMBL/GenBank/DDBJ whole genome shotgun (WGS) entry which is preliminary data.</text>
</comment>
<dbReference type="PANTHER" id="PTHR31500">
    <property type="entry name" value="AT-HOOK MOTIF NUCLEAR-LOCALIZED PROTEIN 9"/>
    <property type="match status" value="1"/>
</dbReference>
<keyword evidence="1" id="KW-0238">DNA-binding</keyword>
<organism evidence="2 3">
    <name type="scientific">Acorus calamus</name>
    <name type="common">Sweet flag</name>
    <dbReference type="NCBI Taxonomy" id="4465"/>
    <lineage>
        <taxon>Eukaryota</taxon>
        <taxon>Viridiplantae</taxon>
        <taxon>Streptophyta</taxon>
        <taxon>Embryophyta</taxon>
        <taxon>Tracheophyta</taxon>
        <taxon>Spermatophyta</taxon>
        <taxon>Magnoliopsida</taxon>
        <taxon>Liliopsida</taxon>
        <taxon>Acoraceae</taxon>
        <taxon>Acorus</taxon>
    </lineage>
</organism>
<evidence type="ECO:0000313" key="3">
    <source>
        <dbReference type="Proteomes" id="UP001180020"/>
    </source>
</evidence>
<name>A0AAV9DZ55_ACOCL</name>
<proteinExistence type="predicted"/>
<dbReference type="Proteomes" id="UP001180020">
    <property type="component" value="Unassembled WGS sequence"/>
</dbReference>
<reference evidence="2" key="1">
    <citation type="journal article" date="2023" name="Nat. Commun.">
        <title>Diploid and tetraploid genomes of Acorus and the evolution of monocots.</title>
        <authorList>
            <person name="Ma L."/>
            <person name="Liu K.W."/>
            <person name="Li Z."/>
            <person name="Hsiao Y.Y."/>
            <person name="Qi Y."/>
            <person name="Fu T."/>
            <person name="Tang G.D."/>
            <person name="Zhang D."/>
            <person name="Sun W.H."/>
            <person name="Liu D.K."/>
            <person name="Li Y."/>
            <person name="Chen G.Z."/>
            <person name="Liu X.D."/>
            <person name="Liao X.Y."/>
            <person name="Jiang Y.T."/>
            <person name="Yu X."/>
            <person name="Hao Y."/>
            <person name="Huang J."/>
            <person name="Zhao X.W."/>
            <person name="Ke S."/>
            <person name="Chen Y.Y."/>
            <person name="Wu W.L."/>
            <person name="Hsu J.L."/>
            <person name="Lin Y.F."/>
            <person name="Huang M.D."/>
            <person name="Li C.Y."/>
            <person name="Huang L."/>
            <person name="Wang Z.W."/>
            <person name="Zhao X."/>
            <person name="Zhong W.Y."/>
            <person name="Peng D.H."/>
            <person name="Ahmad S."/>
            <person name="Lan S."/>
            <person name="Zhang J.S."/>
            <person name="Tsai W.C."/>
            <person name="Van de Peer Y."/>
            <person name="Liu Z.J."/>
        </authorList>
    </citation>
    <scope>NUCLEOTIDE SEQUENCE</scope>
    <source>
        <strain evidence="2">CP</strain>
    </source>
</reference>
<keyword evidence="1" id="KW-0539">Nucleus</keyword>
<dbReference type="GO" id="GO:0005634">
    <property type="term" value="C:nucleus"/>
    <property type="evidence" value="ECO:0007669"/>
    <property type="project" value="UniProtKB-SubCell"/>
</dbReference>
<dbReference type="GO" id="GO:0003680">
    <property type="term" value="F:minor groove of adenine-thymine-rich DNA binding"/>
    <property type="evidence" value="ECO:0007669"/>
    <property type="project" value="UniProtKB-UniRule"/>
</dbReference>
<sequence length="93" mass="10158">MALSQKTPRTICVLSASGSISKVVLHRETSSGTVTYTGLKILCGKWRSNSLRIGESVQGPKSVSLMTPHHVGSGLEEFYSSLQKNTLYTEDER</sequence>
<accession>A0AAV9DZ55</accession>
<reference evidence="2" key="2">
    <citation type="submission" date="2023-06" db="EMBL/GenBank/DDBJ databases">
        <authorList>
            <person name="Ma L."/>
            <person name="Liu K.-W."/>
            <person name="Li Z."/>
            <person name="Hsiao Y.-Y."/>
            <person name="Qi Y."/>
            <person name="Fu T."/>
            <person name="Tang G."/>
            <person name="Zhang D."/>
            <person name="Sun W.-H."/>
            <person name="Liu D.-K."/>
            <person name="Li Y."/>
            <person name="Chen G.-Z."/>
            <person name="Liu X.-D."/>
            <person name="Liao X.-Y."/>
            <person name="Jiang Y.-T."/>
            <person name="Yu X."/>
            <person name="Hao Y."/>
            <person name="Huang J."/>
            <person name="Zhao X.-W."/>
            <person name="Ke S."/>
            <person name="Chen Y.-Y."/>
            <person name="Wu W.-L."/>
            <person name="Hsu J.-L."/>
            <person name="Lin Y.-F."/>
            <person name="Huang M.-D."/>
            <person name="Li C.-Y."/>
            <person name="Huang L."/>
            <person name="Wang Z.-W."/>
            <person name="Zhao X."/>
            <person name="Zhong W.-Y."/>
            <person name="Peng D.-H."/>
            <person name="Ahmad S."/>
            <person name="Lan S."/>
            <person name="Zhang J.-S."/>
            <person name="Tsai W.-C."/>
            <person name="Van De Peer Y."/>
            <person name="Liu Z.-J."/>
        </authorList>
    </citation>
    <scope>NUCLEOTIDE SEQUENCE</scope>
    <source>
        <strain evidence="2">CP</strain>
        <tissue evidence="2">Leaves</tissue>
    </source>
</reference>
<dbReference type="EMBL" id="JAUJYO010000011">
    <property type="protein sequence ID" value="KAK1305317.1"/>
    <property type="molecule type" value="Genomic_DNA"/>
</dbReference>
<comment type="subcellular location">
    <subcellularLocation>
        <location evidence="1">Nucleus</location>
    </subcellularLocation>
</comment>
<protein>
    <recommendedName>
        <fullName evidence="1">AT-hook motif nuclear-localized protein</fullName>
    </recommendedName>
</protein>
<gene>
    <name evidence="2" type="ORF">QJS10_CPB11g00141</name>
</gene>
<keyword evidence="3" id="KW-1185">Reference proteome</keyword>